<proteinExistence type="predicted"/>
<comment type="caution">
    <text evidence="1">The sequence shown here is derived from an EMBL/GenBank/DDBJ whole genome shotgun (WGS) entry which is preliminary data.</text>
</comment>
<reference evidence="1" key="1">
    <citation type="journal article" date="2018" name="Genome Biol.">
        <title>SKESA: strategic k-mer extension for scrupulous assemblies.</title>
        <authorList>
            <person name="Souvorov A."/>
            <person name="Agarwala R."/>
            <person name="Lipman D.J."/>
        </authorList>
    </citation>
    <scope>NUCLEOTIDE SEQUENCE</scope>
    <source>
        <strain evidence="1">MA.AU5 KAK-SR</strain>
    </source>
</reference>
<name>A0A743CC35_SALER</name>
<evidence type="ECO:0000313" key="1">
    <source>
        <dbReference type="EMBL" id="HAF1791873.1"/>
    </source>
</evidence>
<reference evidence="1" key="2">
    <citation type="submission" date="2020-02" db="EMBL/GenBank/DDBJ databases">
        <authorList>
            <consortium name="NCBI Pathogen Detection Project"/>
        </authorList>
    </citation>
    <scope>NUCLEOTIDE SEQUENCE</scope>
    <source>
        <strain evidence="1">MA.AU5 KAK-SR</strain>
    </source>
</reference>
<dbReference type="EMBL" id="DAAUKB010000004">
    <property type="protein sequence ID" value="HAF1791873.1"/>
    <property type="molecule type" value="Genomic_DNA"/>
</dbReference>
<protein>
    <submittedName>
        <fullName evidence="1">Uncharacterized protein</fullName>
    </submittedName>
</protein>
<accession>A0A743CC35</accession>
<sequence length="189" mass="21092">MKIRLINLKQIQWAIDAACNKRGLEFVVSCFNACIDRGEMDESFRLELKYRRYNELLADLYSIQSAITAEFGRIETEAQEMDEAINTAVRVIKAMAGHGIEAVLAGVRGVLYRNNVSDVYAAGETALRIAVEESHAEALEINTGLDAALLANSRAENRHIWNFFSDADKRLAISIAHAEALKMNADHSY</sequence>
<gene>
    <name evidence="1" type="ORF">G9B33_002894</name>
</gene>
<dbReference type="AlphaFoldDB" id="A0A743CC35"/>
<organism evidence="1">
    <name type="scientific">Salmonella enterica</name>
    <name type="common">Salmonella choleraesuis</name>
    <dbReference type="NCBI Taxonomy" id="28901"/>
    <lineage>
        <taxon>Bacteria</taxon>
        <taxon>Pseudomonadati</taxon>
        <taxon>Pseudomonadota</taxon>
        <taxon>Gammaproteobacteria</taxon>
        <taxon>Enterobacterales</taxon>
        <taxon>Enterobacteriaceae</taxon>
        <taxon>Salmonella</taxon>
    </lineage>
</organism>